<keyword evidence="3" id="KW-1185">Reference proteome</keyword>
<reference evidence="2 3" key="1">
    <citation type="submission" date="2021-08" db="EMBL/GenBank/DDBJ databases">
        <title>Culture and genomic analysis of Symbiopectobacterium purcellii sp. nov. gen. nov., isolated from the leafhopper Empoasca decipiens.</title>
        <authorList>
            <person name="Nadal-Jimenez P."/>
            <person name="Siozios S."/>
            <person name="Halliday N."/>
            <person name="Camara M."/>
            <person name="Hurst G.D.D."/>
        </authorList>
    </citation>
    <scope>NUCLEOTIDE SEQUENCE [LARGE SCALE GENOMIC DNA]</scope>
    <source>
        <strain evidence="2 3">SyEd1</strain>
    </source>
</reference>
<evidence type="ECO:0000256" key="1">
    <source>
        <dbReference type="SAM" id="SignalP"/>
    </source>
</evidence>
<dbReference type="InterPro" id="IPR010780">
    <property type="entry name" value="DUF1375"/>
</dbReference>
<dbReference type="Pfam" id="PF07119">
    <property type="entry name" value="DUF1375"/>
    <property type="match status" value="1"/>
</dbReference>
<feature type="chain" id="PRO_5047310409" evidence="1">
    <location>
        <begin position="20"/>
        <end position="117"/>
    </location>
</feature>
<dbReference type="RefSeq" id="WP_222159025.1">
    <property type="nucleotide sequence ID" value="NZ_CP081864.1"/>
</dbReference>
<keyword evidence="2" id="KW-0449">Lipoprotein</keyword>
<name>A0ABX9AL99_9ENTR</name>
<protein>
    <submittedName>
        <fullName evidence="2">YceK/YidQ family lipoprotein</fullName>
    </submittedName>
</protein>
<dbReference type="EMBL" id="CP081864">
    <property type="protein sequence ID" value="QZN95957.1"/>
    <property type="molecule type" value="Genomic_DNA"/>
</dbReference>
<feature type="signal peptide" evidence="1">
    <location>
        <begin position="1"/>
        <end position="19"/>
    </location>
</feature>
<dbReference type="Proteomes" id="UP000825886">
    <property type="component" value="Chromosome"/>
</dbReference>
<sequence>MKVLRRTALSLLIAGSGLAVTGGCSSVMTHTGPHQGYYSGTRADMDALHGEDASWAMTPLVILDMPFSAFMDTLLLPYDYSRSGKEKPDDSLRARIHHDEALPIIPASAVQSSTAHP</sequence>
<evidence type="ECO:0000313" key="2">
    <source>
        <dbReference type="EMBL" id="QZN95957.1"/>
    </source>
</evidence>
<keyword evidence="1" id="KW-0732">Signal</keyword>
<dbReference type="NCBIfam" id="NF008628">
    <property type="entry name" value="PRK11616.1"/>
    <property type="match status" value="1"/>
</dbReference>
<proteinExistence type="predicted"/>
<organism evidence="2 3">
    <name type="scientific">Symbiopectobacterium purcellii</name>
    <dbReference type="NCBI Taxonomy" id="2871826"/>
    <lineage>
        <taxon>Bacteria</taxon>
        <taxon>Pseudomonadati</taxon>
        <taxon>Pseudomonadota</taxon>
        <taxon>Gammaproteobacteria</taxon>
        <taxon>Enterobacterales</taxon>
        <taxon>Enterobacteriaceae</taxon>
    </lineage>
</organism>
<accession>A0ABX9AL99</accession>
<evidence type="ECO:0000313" key="3">
    <source>
        <dbReference type="Proteomes" id="UP000825886"/>
    </source>
</evidence>
<gene>
    <name evidence="2" type="ORF">K6K13_00130</name>
</gene>
<dbReference type="PROSITE" id="PS51257">
    <property type="entry name" value="PROKAR_LIPOPROTEIN"/>
    <property type="match status" value="1"/>
</dbReference>